<proteinExistence type="predicted"/>
<feature type="transmembrane region" description="Helical" evidence="2">
    <location>
        <begin position="29"/>
        <end position="50"/>
    </location>
</feature>
<dbReference type="PANTHER" id="PTHR40465">
    <property type="entry name" value="CHROMOSOME 1, WHOLE GENOME SHOTGUN SEQUENCE"/>
    <property type="match status" value="1"/>
</dbReference>
<feature type="compositionally biased region" description="Polar residues" evidence="1">
    <location>
        <begin position="280"/>
        <end position="289"/>
    </location>
</feature>
<reference evidence="4" key="1">
    <citation type="submission" date="2014-09" db="EMBL/GenBank/DDBJ databases">
        <title>Genome sequence of the luminous mushroom Mycena chlorophos for searching fungal bioluminescence genes.</title>
        <authorList>
            <person name="Tanaka Y."/>
            <person name="Kasuga D."/>
            <person name="Oba Y."/>
            <person name="Hase S."/>
            <person name="Sato K."/>
            <person name="Oba Y."/>
            <person name="Sakakibara Y."/>
        </authorList>
    </citation>
    <scope>NUCLEOTIDE SEQUENCE</scope>
</reference>
<dbReference type="PANTHER" id="PTHR40465:SF1">
    <property type="entry name" value="DUF6534 DOMAIN-CONTAINING PROTEIN"/>
    <property type="match status" value="1"/>
</dbReference>
<evidence type="ECO:0000256" key="2">
    <source>
        <dbReference type="SAM" id="Phobius"/>
    </source>
</evidence>
<feature type="transmembrane region" description="Helical" evidence="2">
    <location>
        <begin position="220"/>
        <end position="241"/>
    </location>
</feature>
<keyword evidence="2" id="KW-1133">Transmembrane helix</keyword>
<feature type="transmembrane region" description="Helical" evidence="2">
    <location>
        <begin position="62"/>
        <end position="83"/>
    </location>
</feature>
<feature type="transmembrane region" description="Helical" evidence="2">
    <location>
        <begin position="134"/>
        <end position="158"/>
    </location>
</feature>
<feature type="region of interest" description="Disordered" evidence="1">
    <location>
        <begin position="280"/>
        <end position="316"/>
    </location>
</feature>
<feature type="domain" description="DUF6534" evidence="3">
    <location>
        <begin position="187"/>
        <end position="270"/>
    </location>
</feature>
<evidence type="ECO:0000313" key="5">
    <source>
        <dbReference type="Proteomes" id="UP000815677"/>
    </source>
</evidence>
<keyword evidence="2" id="KW-0472">Membrane</keyword>
<evidence type="ECO:0000313" key="4">
    <source>
        <dbReference type="EMBL" id="GAT51968.1"/>
    </source>
</evidence>
<dbReference type="Proteomes" id="UP000815677">
    <property type="component" value="Unassembled WGS sequence"/>
</dbReference>
<evidence type="ECO:0000256" key="1">
    <source>
        <dbReference type="SAM" id="MobiDB-lite"/>
    </source>
</evidence>
<dbReference type="InterPro" id="IPR045339">
    <property type="entry name" value="DUF6534"/>
</dbReference>
<protein>
    <recommendedName>
        <fullName evidence="3">DUF6534 domain-containing protein</fullName>
    </recommendedName>
</protein>
<evidence type="ECO:0000259" key="3">
    <source>
        <dbReference type="Pfam" id="PF20152"/>
    </source>
</evidence>
<keyword evidence="5" id="KW-1185">Reference proteome</keyword>
<feature type="transmembrane region" description="Helical" evidence="2">
    <location>
        <begin position="103"/>
        <end position="122"/>
    </location>
</feature>
<organism evidence="4 5">
    <name type="scientific">Mycena chlorophos</name>
    <name type="common">Agaric fungus</name>
    <name type="synonym">Agaricus chlorophos</name>
    <dbReference type="NCBI Taxonomy" id="658473"/>
    <lineage>
        <taxon>Eukaryota</taxon>
        <taxon>Fungi</taxon>
        <taxon>Dikarya</taxon>
        <taxon>Basidiomycota</taxon>
        <taxon>Agaricomycotina</taxon>
        <taxon>Agaricomycetes</taxon>
        <taxon>Agaricomycetidae</taxon>
        <taxon>Agaricales</taxon>
        <taxon>Marasmiineae</taxon>
        <taxon>Mycenaceae</taxon>
        <taxon>Mycena</taxon>
    </lineage>
</organism>
<name>A0ABQ0LLJ7_MYCCL</name>
<dbReference type="Pfam" id="PF20152">
    <property type="entry name" value="DUF6534"/>
    <property type="match status" value="1"/>
</dbReference>
<keyword evidence="2" id="KW-0812">Transmembrane</keyword>
<feature type="transmembrane region" description="Helical" evidence="2">
    <location>
        <begin position="178"/>
        <end position="199"/>
    </location>
</feature>
<accession>A0ABQ0LLJ7</accession>
<dbReference type="EMBL" id="DF847491">
    <property type="protein sequence ID" value="GAT51968.1"/>
    <property type="molecule type" value="Genomic_DNA"/>
</dbReference>
<sequence length="365" mass="39926">MSSFHSPMATHPPGSIGGLDSAAILSAQLIGALLEFLLVGAFLVQLAIYRICFPRDSRVFKLLVYGLTLILLARVCLTGYQTQHLFAAGYGNVEILVTVTKHQYSRTFAPIIVCIVQLFFSYRIFCLERRFWPVCILIIILSLAQCGVGLAAFTLVYVGKGPGLQAVKIPLIDDLGRAWYAGGVATALVNTLTTAFILLRIHSGSAYHKTQQTVRRVFRVTIESNAVSAALEVISLALLQAFPSDPYYVGASYLLSGVYANMLLVSLNYRVLIRQQRAPSQMSTLSQAPPSVDLEKSLNQTQDRRNTAPAGVPRESATIADGSVMDPADGASFVRISEDNAKRMRHSKTGTVEILVEEERSVVRR</sequence>
<feature type="transmembrane region" description="Helical" evidence="2">
    <location>
        <begin position="247"/>
        <end position="267"/>
    </location>
</feature>
<gene>
    <name evidence="4" type="ORF">MCHLO_09060</name>
</gene>